<keyword evidence="1" id="KW-0812">Transmembrane</keyword>
<feature type="transmembrane region" description="Helical" evidence="1">
    <location>
        <begin position="12"/>
        <end position="30"/>
    </location>
</feature>
<keyword evidence="3" id="KW-1185">Reference proteome</keyword>
<organism evidence="2 3">
    <name type="scientific">Handroanthus impetiginosus</name>
    <dbReference type="NCBI Taxonomy" id="429701"/>
    <lineage>
        <taxon>Eukaryota</taxon>
        <taxon>Viridiplantae</taxon>
        <taxon>Streptophyta</taxon>
        <taxon>Embryophyta</taxon>
        <taxon>Tracheophyta</taxon>
        <taxon>Spermatophyta</taxon>
        <taxon>Magnoliopsida</taxon>
        <taxon>eudicotyledons</taxon>
        <taxon>Gunneridae</taxon>
        <taxon>Pentapetalae</taxon>
        <taxon>asterids</taxon>
        <taxon>lamiids</taxon>
        <taxon>Lamiales</taxon>
        <taxon>Bignoniaceae</taxon>
        <taxon>Crescentiina</taxon>
        <taxon>Tabebuia alliance</taxon>
        <taxon>Handroanthus</taxon>
    </lineage>
</organism>
<keyword evidence="1" id="KW-0472">Membrane</keyword>
<dbReference type="PANTHER" id="PTHR34125">
    <property type="entry name" value="OS01G0762900 PROTEIN"/>
    <property type="match status" value="1"/>
</dbReference>
<name>A0A2G9G170_9LAMI</name>
<dbReference type="EMBL" id="NKXS01007852">
    <property type="protein sequence ID" value="PIM99052.1"/>
    <property type="molecule type" value="Genomic_DNA"/>
</dbReference>
<evidence type="ECO:0000256" key="1">
    <source>
        <dbReference type="SAM" id="Phobius"/>
    </source>
</evidence>
<proteinExistence type="predicted"/>
<comment type="caution">
    <text evidence="2">The sequence shown here is derived from an EMBL/GenBank/DDBJ whole genome shotgun (WGS) entry which is preliminary data.</text>
</comment>
<dbReference type="Proteomes" id="UP000231279">
    <property type="component" value="Unassembled WGS sequence"/>
</dbReference>
<gene>
    <name evidence="2" type="ORF">CDL12_28455</name>
</gene>
<accession>A0A2G9G170</accession>
<dbReference type="AlphaFoldDB" id="A0A2G9G170"/>
<protein>
    <submittedName>
        <fullName evidence="2">Uncharacterized protein</fullName>
    </submittedName>
</protein>
<reference evidence="3" key="1">
    <citation type="journal article" date="2018" name="Gigascience">
        <title>Genome assembly of the Pink Ipe (Handroanthus impetiginosus, Bignoniaceae), a highly valued, ecologically keystone Neotropical timber forest tree.</title>
        <authorList>
            <person name="Silva-Junior O.B."/>
            <person name="Grattapaglia D."/>
            <person name="Novaes E."/>
            <person name="Collevatti R.G."/>
        </authorList>
    </citation>
    <scope>NUCLEOTIDE SEQUENCE [LARGE SCALE GENOMIC DNA]</scope>
    <source>
        <strain evidence="3">cv. UFG-1</strain>
    </source>
</reference>
<dbReference type="OrthoDB" id="649865at2759"/>
<feature type="transmembrane region" description="Helical" evidence="1">
    <location>
        <begin position="36"/>
        <end position="57"/>
    </location>
</feature>
<evidence type="ECO:0000313" key="3">
    <source>
        <dbReference type="Proteomes" id="UP000231279"/>
    </source>
</evidence>
<sequence length="88" mass="9963">MDIYAKLLQYKNFFVAIIAVISLALFLSVMPPVTNILLYFWPLFLSTALVLLAIIVINQTLPIFMDYSGDREVEALLDYVAGHPELLD</sequence>
<evidence type="ECO:0000313" key="2">
    <source>
        <dbReference type="EMBL" id="PIM99052.1"/>
    </source>
</evidence>
<keyword evidence="1" id="KW-1133">Transmembrane helix</keyword>
<dbReference type="PANTHER" id="PTHR34125:SF7">
    <property type="entry name" value="TRANSMEMBRANE PROTEIN"/>
    <property type="match status" value="1"/>
</dbReference>